<feature type="transmembrane region" description="Helical" evidence="8">
    <location>
        <begin position="335"/>
        <end position="360"/>
    </location>
</feature>
<dbReference type="PROSITE" id="PS00218">
    <property type="entry name" value="AMINO_ACID_PERMEASE_1"/>
    <property type="match status" value="1"/>
</dbReference>
<keyword evidence="6 8" id="KW-1133">Transmembrane helix</keyword>
<comment type="similarity">
    <text evidence="2">Belongs to the amino acid-polyamine-organocation (APC) superfamily. YAT (TC 2.A.3.10) family.</text>
</comment>
<dbReference type="InterPro" id="IPR050524">
    <property type="entry name" value="APC_YAT"/>
</dbReference>
<name>A0A367YCQ4_9ASCO</name>
<feature type="transmembrane region" description="Helical" evidence="8">
    <location>
        <begin position="94"/>
        <end position="112"/>
    </location>
</feature>
<dbReference type="Pfam" id="PF00324">
    <property type="entry name" value="AA_permease"/>
    <property type="match status" value="1"/>
</dbReference>
<organism evidence="10 11">
    <name type="scientific">Candida viswanathii</name>
    <dbReference type="NCBI Taxonomy" id="5486"/>
    <lineage>
        <taxon>Eukaryota</taxon>
        <taxon>Fungi</taxon>
        <taxon>Dikarya</taxon>
        <taxon>Ascomycota</taxon>
        <taxon>Saccharomycotina</taxon>
        <taxon>Pichiomycetes</taxon>
        <taxon>Debaryomycetaceae</taxon>
        <taxon>Candida/Lodderomyces clade</taxon>
        <taxon>Candida</taxon>
    </lineage>
</organism>
<evidence type="ECO:0000256" key="5">
    <source>
        <dbReference type="ARBA" id="ARBA00022970"/>
    </source>
</evidence>
<comment type="caution">
    <text evidence="10">The sequence shown here is derived from an EMBL/GenBank/DDBJ whole genome shotgun (WGS) entry which is preliminary data.</text>
</comment>
<dbReference type="PIRSF" id="PIRSF006060">
    <property type="entry name" value="AA_transporter"/>
    <property type="match status" value="1"/>
</dbReference>
<dbReference type="GO" id="GO:0015171">
    <property type="term" value="F:amino acid transmembrane transporter activity"/>
    <property type="evidence" value="ECO:0007669"/>
    <property type="project" value="TreeGrafter"/>
</dbReference>
<feature type="transmembrane region" description="Helical" evidence="8">
    <location>
        <begin position="283"/>
        <end position="304"/>
    </location>
</feature>
<feature type="transmembrane region" description="Helical" evidence="8">
    <location>
        <begin position="66"/>
        <end position="85"/>
    </location>
</feature>
<dbReference type="STRING" id="5486.A0A367YCQ4"/>
<gene>
    <name evidence="10" type="primary">GAP1_14</name>
    <name evidence="10" type="ORF">Cantr_09696</name>
</gene>
<feature type="transmembrane region" description="Helical" evidence="8">
    <location>
        <begin position="200"/>
        <end position="219"/>
    </location>
</feature>
<reference evidence="10 11" key="1">
    <citation type="submission" date="2018-06" db="EMBL/GenBank/DDBJ databases">
        <title>Whole genome sequencing of Candida tropicalis (genome annotated by CSBL at Korea University).</title>
        <authorList>
            <person name="Ahn J."/>
        </authorList>
    </citation>
    <scope>NUCLEOTIDE SEQUENCE [LARGE SCALE GENOMIC DNA]</scope>
    <source>
        <strain evidence="10 11">ATCC 20962</strain>
    </source>
</reference>
<evidence type="ECO:0000256" key="2">
    <source>
        <dbReference type="ARBA" id="ARBA00006983"/>
    </source>
</evidence>
<evidence type="ECO:0000256" key="3">
    <source>
        <dbReference type="ARBA" id="ARBA00022448"/>
    </source>
</evidence>
<keyword evidence="11" id="KW-1185">Reference proteome</keyword>
<sequence>MSSPDYKMKHEDIVFSSSSDELTASESNKHSFKDFVYSFKIDKDLEVGYEDITTPDDLLKDYQVKLIALATCIGGGLFVSSAAAISSAGAGGTLVGYSIVAGLMFLIVQSLGELTSTYPVKGNFLVYNSRFLDESWAFAMNWNYCLQWIVAIPISLVSASLTIQYWTDKVNPAAWVAILWVVLVGISIFGVKGYGYSESLFSLIKVIAIIMFVIAAIVLTAGGGKQGYIGGANWHPPFVNGLPGCCNTLVNAAYSFSGTELTAIAAAETANPRKALRKAMKQIFWRILVFYMLAITMVCFLVRYDDPSLLGNSKWPVSPFVIGLSNGGIKALPDIINAAILVALLSAANASVFATYKPLVALAEAGHGPKFLGYVDRKGRPMYSILIAVGFGLIGLAGASDGGSEMLLWMLAISGLSAILLWGSVSLAHIRVHRAYKVQGIDTENVPFRAVGGIWGAYCAFLVSFLILVAQFYIALYPIGGERLSASNFFKAYLAVPIVVVFYAGHKIWTRNWSLYIRAKDMDVTTGRSMMDLEVIKQEIADDKELLARKPLWYKFFNFWC</sequence>
<evidence type="ECO:0000313" key="10">
    <source>
        <dbReference type="EMBL" id="RCK63653.1"/>
    </source>
</evidence>
<protein>
    <submittedName>
        <fullName evidence="10">General amino-acid permease GAP1</fullName>
    </submittedName>
</protein>
<evidence type="ECO:0000313" key="11">
    <source>
        <dbReference type="Proteomes" id="UP000253472"/>
    </source>
</evidence>
<feature type="transmembrane region" description="Helical" evidence="8">
    <location>
        <begin position="146"/>
        <end position="166"/>
    </location>
</feature>
<evidence type="ECO:0000256" key="1">
    <source>
        <dbReference type="ARBA" id="ARBA00004141"/>
    </source>
</evidence>
<evidence type="ECO:0000256" key="7">
    <source>
        <dbReference type="ARBA" id="ARBA00023136"/>
    </source>
</evidence>
<feature type="transmembrane region" description="Helical" evidence="8">
    <location>
        <begin position="381"/>
        <end position="400"/>
    </location>
</feature>
<dbReference type="GO" id="GO:0016020">
    <property type="term" value="C:membrane"/>
    <property type="evidence" value="ECO:0007669"/>
    <property type="project" value="UniProtKB-SubCell"/>
</dbReference>
<dbReference type="InterPro" id="IPR004840">
    <property type="entry name" value="Amino_acid_permease_CS"/>
</dbReference>
<keyword evidence="7 8" id="KW-0472">Membrane</keyword>
<dbReference type="Gene3D" id="1.20.1740.10">
    <property type="entry name" value="Amino acid/polyamine transporter I"/>
    <property type="match status" value="1"/>
</dbReference>
<dbReference type="AlphaFoldDB" id="A0A367YCQ4"/>
<keyword evidence="5" id="KW-0029">Amino-acid transport</keyword>
<dbReference type="Proteomes" id="UP000253472">
    <property type="component" value="Unassembled WGS sequence"/>
</dbReference>
<feature type="transmembrane region" description="Helical" evidence="8">
    <location>
        <begin position="173"/>
        <end position="194"/>
    </location>
</feature>
<feature type="transmembrane region" description="Helical" evidence="8">
    <location>
        <begin position="451"/>
        <end position="474"/>
    </location>
</feature>
<dbReference type="FunFam" id="1.20.1740.10:FF:000001">
    <property type="entry name" value="Amino acid permease"/>
    <property type="match status" value="1"/>
</dbReference>
<keyword evidence="3" id="KW-0813">Transport</keyword>
<accession>A0A367YCQ4</accession>
<comment type="subcellular location">
    <subcellularLocation>
        <location evidence="1">Membrane</location>
        <topology evidence="1">Multi-pass membrane protein</topology>
    </subcellularLocation>
</comment>
<proteinExistence type="inferred from homology"/>
<dbReference type="PANTHER" id="PTHR43341:SF1">
    <property type="entry name" value="GENERAL AMINO-ACID PERMEASE GAP1"/>
    <property type="match status" value="1"/>
</dbReference>
<evidence type="ECO:0000259" key="9">
    <source>
        <dbReference type="Pfam" id="PF00324"/>
    </source>
</evidence>
<feature type="domain" description="Amino acid permease/ SLC12A" evidence="9">
    <location>
        <begin position="64"/>
        <end position="514"/>
    </location>
</feature>
<feature type="transmembrane region" description="Helical" evidence="8">
    <location>
        <begin position="406"/>
        <end position="430"/>
    </location>
</feature>
<evidence type="ECO:0000256" key="8">
    <source>
        <dbReference type="SAM" id="Phobius"/>
    </source>
</evidence>
<dbReference type="PANTHER" id="PTHR43341">
    <property type="entry name" value="AMINO ACID PERMEASE"/>
    <property type="match status" value="1"/>
</dbReference>
<evidence type="ECO:0000256" key="4">
    <source>
        <dbReference type="ARBA" id="ARBA00022692"/>
    </source>
</evidence>
<dbReference type="OrthoDB" id="3900342at2759"/>
<keyword evidence="4 8" id="KW-0812">Transmembrane</keyword>
<dbReference type="EMBL" id="QLNQ01000024">
    <property type="protein sequence ID" value="RCK63653.1"/>
    <property type="molecule type" value="Genomic_DNA"/>
</dbReference>
<evidence type="ECO:0000256" key="6">
    <source>
        <dbReference type="ARBA" id="ARBA00022989"/>
    </source>
</evidence>
<feature type="transmembrane region" description="Helical" evidence="8">
    <location>
        <begin position="486"/>
        <end position="505"/>
    </location>
</feature>
<dbReference type="InterPro" id="IPR004841">
    <property type="entry name" value="AA-permease/SLC12A_dom"/>
</dbReference>